<dbReference type="Proteomes" id="UP000564704">
    <property type="component" value="Unassembled WGS sequence"/>
</dbReference>
<reference evidence="2 3" key="1">
    <citation type="submission" date="2019-05" db="EMBL/GenBank/DDBJ databases">
        <title>Roseovarius bejariae sp. nov., a moderately halophylic bacterium isolated from a saline soil in Rambla Salada (Murcia).</title>
        <authorList>
            <person name="Castro D.J."/>
            <person name="Gomez-Altuve A."/>
            <person name="Reina J.C."/>
            <person name="Rodriguez M."/>
            <person name="Sampedro I."/>
            <person name="Llamas I."/>
            <person name="Martinez-Checa F."/>
        </authorList>
    </citation>
    <scope>NUCLEOTIDE SEQUENCE [LARGE SCALE GENOMIC DNA]</scope>
    <source>
        <strain evidence="2 3">A21</strain>
    </source>
</reference>
<evidence type="ECO:0000313" key="2">
    <source>
        <dbReference type="EMBL" id="MRU16279.1"/>
    </source>
</evidence>
<comment type="caution">
    <text evidence="2">The sequence shown here is derived from an EMBL/GenBank/DDBJ whole genome shotgun (WGS) entry which is preliminary data.</text>
</comment>
<feature type="signal peptide" evidence="1">
    <location>
        <begin position="1"/>
        <end position="21"/>
    </location>
</feature>
<name>A0A844CW29_9RHOB</name>
<proteinExistence type="predicted"/>
<feature type="chain" id="PRO_5032499098" description="DUF2946 family protein" evidence="1">
    <location>
        <begin position="22"/>
        <end position="112"/>
    </location>
</feature>
<evidence type="ECO:0008006" key="4">
    <source>
        <dbReference type="Google" id="ProtNLM"/>
    </source>
</evidence>
<evidence type="ECO:0000256" key="1">
    <source>
        <dbReference type="SAM" id="SignalP"/>
    </source>
</evidence>
<dbReference type="EMBL" id="SZWE01000001">
    <property type="protein sequence ID" value="MRU16279.1"/>
    <property type="molecule type" value="Genomic_DNA"/>
</dbReference>
<dbReference type="AlphaFoldDB" id="A0A844CW29"/>
<evidence type="ECO:0000313" key="3">
    <source>
        <dbReference type="Proteomes" id="UP000564704"/>
    </source>
</evidence>
<protein>
    <recommendedName>
        <fullName evidence="4">DUF2946 family protein</fullName>
    </recommendedName>
</protein>
<sequence length="112" mass="11522">MRTYLGFALALLLALTSQTMAVARGAPAPVGQAVLCTGTGPVTVLVDADGQPTGQVHICPDCALGLFNALTPTQPDLTHDTGKSEAEAIDLTLEFRPTLSCAFAARAPPFAI</sequence>
<organism evidence="2 3">
    <name type="scientific">Roseovarius bejariae</name>
    <dbReference type="NCBI Taxonomy" id="2576383"/>
    <lineage>
        <taxon>Bacteria</taxon>
        <taxon>Pseudomonadati</taxon>
        <taxon>Pseudomonadota</taxon>
        <taxon>Alphaproteobacteria</taxon>
        <taxon>Rhodobacterales</taxon>
        <taxon>Roseobacteraceae</taxon>
        <taxon>Roseovarius</taxon>
    </lineage>
</organism>
<dbReference type="OrthoDB" id="7863585at2"/>
<gene>
    <name evidence="2" type="ORF">FDP25_12625</name>
</gene>
<accession>A0A844CW29</accession>
<keyword evidence="3" id="KW-1185">Reference proteome</keyword>
<keyword evidence="1" id="KW-0732">Signal</keyword>